<accession>A0AA35PXV1</accession>
<proteinExistence type="predicted"/>
<reference evidence="1" key="1">
    <citation type="submission" date="2023-01" db="EMBL/GenBank/DDBJ databases">
        <authorList>
            <person name="Piombo E."/>
        </authorList>
    </citation>
    <scope>NUCLEOTIDE SEQUENCE</scope>
</reference>
<protein>
    <submittedName>
        <fullName evidence="1">Uncharacterized protein</fullName>
    </submittedName>
</protein>
<gene>
    <name evidence="1" type="ORF">CCHLO57077_00016113</name>
</gene>
<organism evidence="1 2">
    <name type="scientific">Clonostachys chloroleuca</name>
    <dbReference type="NCBI Taxonomy" id="1926264"/>
    <lineage>
        <taxon>Eukaryota</taxon>
        <taxon>Fungi</taxon>
        <taxon>Dikarya</taxon>
        <taxon>Ascomycota</taxon>
        <taxon>Pezizomycotina</taxon>
        <taxon>Sordariomycetes</taxon>
        <taxon>Hypocreomycetidae</taxon>
        <taxon>Hypocreales</taxon>
        <taxon>Bionectriaceae</taxon>
        <taxon>Clonostachys</taxon>
    </lineage>
</organism>
<dbReference type="AlphaFoldDB" id="A0AA35PXV1"/>
<evidence type="ECO:0000313" key="2">
    <source>
        <dbReference type="Proteomes" id="UP001160390"/>
    </source>
</evidence>
<name>A0AA35PXV1_9HYPO</name>
<comment type="caution">
    <text evidence="1">The sequence shown here is derived from an EMBL/GenBank/DDBJ whole genome shotgun (WGS) entry which is preliminary data.</text>
</comment>
<keyword evidence="2" id="KW-1185">Reference proteome</keyword>
<evidence type="ECO:0000313" key="1">
    <source>
        <dbReference type="EMBL" id="CAI6070821.1"/>
    </source>
</evidence>
<sequence length="86" mass="9590">MALFSCSFQNRSGVTDDMDVSAMLYQQLSNLTMPMICRKIEWIPEELVVAIHICAIDKEPSDSQYVALAGGKVQRAVDIDPLLDNE</sequence>
<dbReference type="Proteomes" id="UP001160390">
    <property type="component" value="Unassembled WGS sequence"/>
</dbReference>
<dbReference type="EMBL" id="CABFNP030000642">
    <property type="protein sequence ID" value="CAI6070821.1"/>
    <property type="molecule type" value="Genomic_DNA"/>
</dbReference>